<evidence type="ECO:0000256" key="2">
    <source>
        <dbReference type="ARBA" id="ARBA00022676"/>
    </source>
</evidence>
<dbReference type="Pfam" id="PF05637">
    <property type="entry name" value="Glyco_transf_34"/>
    <property type="match status" value="2"/>
</dbReference>
<reference evidence="4 5" key="1">
    <citation type="journal article" date="2024" name="Nat. Commun.">
        <title>Phylogenomics reveals the evolutionary origins of lichenization in chlorophyte algae.</title>
        <authorList>
            <person name="Puginier C."/>
            <person name="Libourel C."/>
            <person name="Otte J."/>
            <person name="Skaloud P."/>
            <person name="Haon M."/>
            <person name="Grisel S."/>
            <person name="Petersen M."/>
            <person name="Berrin J.G."/>
            <person name="Delaux P.M."/>
            <person name="Dal Grande F."/>
            <person name="Keller J."/>
        </authorList>
    </citation>
    <scope>NUCLEOTIDE SEQUENCE [LARGE SCALE GENOMIC DNA]</scope>
    <source>
        <strain evidence="4 5">SAG 2036</strain>
    </source>
</reference>
<dbReference type="InterPro" id="IPR029044">
    <property type="entry name" value="Nucleotide-diphossugar_trans"/>
</dbReference>
<organism evidence="4 5">
    <name type="scientific">Symbiochloris irregularis</name>
    <dbReference type="NCBI Taxonomy" id="706552"/>
    <lineage>
        <taxon>Eukaryota</taxon>
        <taxon>Viridiplantae</taxon>
        <taxon>Chlorophyta</taxon>
        <taxon>core chlorophytes</taxon>
        <taxon>Trebouxiophyceae</taxon>
        <taxon>Trebouxiales</taxon>
        <taxon>Trebouxiaceae</taxon>
        <taxon>Symbiochloris</taxon>
    </lineage>
</organism>
<comment type="similarity">
    <text evidence="1">Belongs to the glycosyltransferase 34 family.</text>
</comment>
<keyword evidence="2" id="KW-0328">Glycosyltransferase</keyword>
<dbReference type="Proteomes" id="UP001465755">
    <property type="component" value="Unassembled WGS sequence"/>
</dbReference>
<sequence>MLKRARVRALAAAVAACRDHADCSHWFWCDDPAKCMDVQGDMLPQFACQLKWEPRHPWGVPPNNTILARASTYASGFVKRRRAGQHTFERQHSAPSTSLIIASMMHPPGDCREARSDEMIQLALMSKRDYAQWHSYELHIATRRLGWGISESANGQWNKVSFIKKILDKTDPSDAEWVLYMEADTIIDAPGFVLPFEFYAGRDIVLLGNPATLRAGDPKGLDFGVILVRNSERSKLLFEELVEKSQHFQDGTQVDVVAQAMTHIINDNPRSWLTHMHFEKEFCFDCDWRRIDLNYSAEVVKTKEWGEGNKRWKLFISRFFDCELCHGEGNKQDELDKCHASMHEHFRFASCHMHRFVDAVQREREQGVPLQHLGEIVKVEGFDIDAWNRPEIVSNEVLQRVQTHSEQSCYEWCMGDAKCSLWVFCLQRSGCDNNGVFDGQYPYRSCTLMRNPPGVSPYNWERGPQYSTFASGYISERQHARKAKKWADEQLVVLTGIPTAACSTPWGDHLISLGVQNKQDWARIHGHELHLMASSTDLRIRPGAWQKIALLRQAMASIPRERAEWVVWIDMDVILGDITFTFPLTKTQYTGKDFVVWGNTEAVAAGDTYNGLNGGIMLFRNTDWTRNLLEMAAQFGQFPANMSTEQVLQMALPTYDIGMFEQNAMVYLLMQNRHLQDKVYFENAYCFNCWYKDLDSPLIIPPAFVVHFAGCQLCSGLHSEKIGACAAIYVRLYAEAFARLASAALISGM</sequence>
<keyword evidence="5" id="KW-1185">Reference proteome</keyword>
<evidence type="ECO:0000313" key="5">
    <source>
        <dbReference type="Proteomes" id="UP001465755"/>
    </source>
</evidence>
<keyword evidence="3" id="KW-0808">Transferase</keyword>
<evidence type="ECO:0000256" key="3">
    <source>
        <dbReference type="ARBA" id="ARBA00022679"/>
    </source>
</evidence>
<dbReference type="PANTHER" id="PTHR31311">
    <property type="entry name" value="XYLOGLUCAN 6-XYLOSYLTRANSFERASE 5-RELATED-RELATED"/>
    <property type="match status" value="1"/>
</dbReference>
<dbReference type="GO" id="GO:0016757">
    <property type="term" value="F:glycosyltransferase activity"/>
    <property type="evidence" value="ECO:0007669"/>
    <property type="project" value="UniProtKB-KW"/>
</dbReference>
<dbReference type="PANTHER" id="PTHR31311:SF44">
    <property type="entry name" value="GLYCOSYLTRANSFERASE 2-RELATED"/>
    <property type="match status" value="1"/>
</dbReference>
<proteinExistence type="inferred from homology"/>
<gene>
    <name evidence="4" type="ORF">WJX73_009250</name>
</gene>
<evidence type="ECO:0000256" key="1">
    <source>
        <dbReference type="ARBA" id="ARBA00005664"/>
    </source>
</evidence>
<dbReference type="GO" id="GO:0016020">
    <property type="term" value="C:membrane"/>
    <property type="evidence" value="ECO:0007669"/>
    <property type="project" value="InterPro"/>
</dbReference>
<name>A0AAW1NPX1_9CHLO</name>
<dbReference type="SUPFAM" id="SSF53448">
    <property type="entry name" value="Nucleotide-diphospho-sugar transferases"/>
    <property type="match status" value="1"/>
</dbReference>
<dbReference type="InterPro" id="IPR008630">
    <property type="entry name" value="Glyco_trans_34"/>
</dbReference>
<comment type="caution">
    <text evidence="4">The sequence shown here is derived from an EMBL/GenBank/DDBJ whole genome shotgun (WGS) entry which is preliminary data.</text>
</comment>
<evidence type="ECO:0000313" key="4">
    <source>
        <dbReference type="EMBL" id="KAK9789968.1"/>
    </source>
</evidence>
<dbReference type="AlphaFoldDB" id="A0AAW1NPX1"/>
<protein>
    <submittedName>
        <fullName evidence="4">Uncharacterized protein</fullName>
    </submittedName>
</protein>
<dbReference type="EMBL" id="JALJOQ010000199">
    <property type="protein sequence ID" value="KAK9789968.1"/>
    <property type="molecule type" value="Genomic_DNA"/>
</dbReference>
<accession>A0AAW1NPX1</accession>
<dbReference type="Gene3D" id="3.90.550.10">
    <property type="entry name" value="Spore Coat Polysaccharide Biosynthesis Protein SpsA, Chain A"/>
    <property type="match status" value="2"/>
</dbReference>